<dbReference type="InterPro" id="IPR038740">
    <property type="entry name" value="BioF2-like_GNAT_dom"/>
</dbReference>
<dbReference type="PANTHER" id="PTHR36174">
    <property type="entry name" value="LIPID II:GLYCINE GLYCYLTRANSFERASE"/>
    <property type="match status" value="1"/>
</dbReference>
<dbReference type="Pfam" id="PF13480">
    <property type="entry name" value="Acetyltransf_6"/>
    <property type="match status" value="1"/>
</dbReference>
<feature type="domain" description="BioF2-like acetyltransferase" evidence="1">
    <location>
        <begin position="164"/>
        <end position="292"/>
    </location>
</feature>
<dbReference type="Gene3D" id="3.40.630.30">
    <property type="match status" value="1"/>
</dbReference>
<comment type="caution">
    <text evidence="2">The sequence shown here is derived from an EMBL/GenBank/DDBJ whole genome shotgun (WGS) entry which is preliminary data.</text>
</comment>
<proteinExistence type="predicted"/>
<evidence type="ECO:0000259" key="1">
    <source>
        <dbReference type="Pfam" id="PF13480"/>
    </source>
</evidence>
<dbReference type="AlphaFoldDB" id="A0A9E5DCX3"/>
<evidence type="ECO:0000313" key="3">
    <source>
        <dbReference type="Proteomes" id="UP001065682"/>
    </source>
</evidence>
<sequence>MRQPEVRELENTEFEAWDALIANSAQGTVFHTSDWLVENALLLDQTLILLGCYDGEELIGGCPLYLSRPYRLLQVASSKAVSTPYGGVVISEIGSARQRTKEMHTYRIIAAILEHIDRQGLDYVNIVNAPGLEDIRAFTQQGWSPIVYYTYVLPMQNDLLKTASKDVRQNIRKAERQGISSARIFDPEIFWNLLARTFAKQGKDPPITEKHLTGMLELIRAKGIGEMRVATMPSGEIAAAEVTLWDAKMAHSLFAAAAPERLSTGAATLVCYETVNSLKERNHRALNLMAGNIPHLSAFISGFNPRLIPYYGAESPGLRYRILKRLRDGVNPNHAR</sequence>
<evidence type="ECO:0000313" key="2">
    <source>
        <dbReference type="EMBL" id="MCT8336583.1"/>
    </source>
</evidence>
<reference evidence="2" key="1">
    <citation type="submission" date="2019-06" db="EMBL/GenBank/DDBJ databases">
        <title>Methanoculleus strain from Tamsui River, Taipei, Taiwan.</title>
        <authorList>
            <person name="You Y.-T."/>
            <person name="Chen S.-C."/>
            <person name="Lai S.-J."/>
            <person name="Lee Y.-C."/>
            <person name="Lai M.-C."/>
        </authorList>
    </citation>
    <scope>NUCLEOTIDE SEQUENCE</scope>
    <source>
        <strain evidence="2">Afa-1</strain>
    </source>
</reference>
<name>A0A9E5DCX3_9EURY</name>
<keyword evidence="3" id="KW-1185">Reference proteome</keyword>
<dbReference type="InterPro" id="IPR050644">
    <property type="entry name" value="PG_Glycine_Bridge_Synth"/>
</dbReference>
<accession>A0A9E5DCX3</accession>
<organism evidence="2 3">
    <name type="scientific">Methanoculleus formosensis</name>
    <dbReference type="NCBI Taxonomy" id="2590886"/>
    <lineage>
        <taxon>Archaea</taxon>
        <taxon>Methanobacteriati</taxon>
        <taxon>Methanobacteriota</taxon>
        <taxon>Stenosarchaea group</taxon>
        <taxon>Methanomicrobia</taxon>
        <taxon>Methanomicrobiales</taxon>
        <taxon>Methanomicrobiaceae</taxon>
        <taxon>Methanoculleus</taxon>
    </lineage>
</organism>
<dbReference type="Proteomes" id="UP001065682">
    <property type="component" value="Unassembled WGS sequence"/>
</dbReference>
<dbReference type="InterPro" id="IPR016181">
    <property type="entry name" value="Acyl_CoA_acyltransferase"/>
</dbReference>
<dbReference type="RefSeq" id="WP_261596630.1">
    <property type="nucleotide sequence ID" value="NZ_VHLL01000001.1"/>
</dbReference>
<protein>
    <submittedName>
        <fullName evidence="2">GNAT family N-acetyltransferase</fullName>
    </submittedName>
</protein>
<gene>
    <name evidence="2" type="ORF">FKB36_03500</name>
</gene>
<dbReference type="SUPFAM" id="SSF55729">
    <property type="entry name" value="Acyl-CoA N-acyltransferases (Nat)"/>
    <property type="match status" value="1"/>
</dbReference>
<dbReference type="EMBL" id="VHLL01000001">
    <property type="protein sequence ID" value="MCT8336583.1"/>
    <property type="molecule type" value="Genomic_DNA"/>
</dbReference>
<dbReference type="PANTHER" id="PTHR36174:SF1">
    <property type="entry name" value="LIPID II:GLYCINE GLYCYLTRANSFERASE"/>
    <property type="match status" value="1"/>
</dbReference>